<evidence type="ECO:0000256" key="2">
    <source>
        <dbReference type="ARBA" id="ARBA00023002"/>
    </source>
</evidence>
<dbReference type="InterPro" id="IPR050177">
    <property type="entry name" value="Lipid_A_modif_metabolic_enz"/>
</dbReference>
<dbReference type="PANTHER" id="PTHR43245">
    <property type="entry name" value="BIFUNCTIONAL POLYMYXIN RESISTANCE PROTEIN ARNA"/>
    <property type="match status" value="1"/>
</dbReference>
<dbReference type="GO" id="GO:0006694">
    <property type="term" value="P:steroid biosynthetic process"/>
    <property type="evidence" value="ECO:0007669"/>
    <property type="project" value="InterPro"/>
</dbReference>
<gene>
    <name evidence="4" type="ORF">K444DRAFT_591615</name>
</gene>
<feature type="domain" description="3-beta hydroxysteroid dehydrogenase/isomerase" evidence="3">
    <location>
        <begin position="9"/>
        <end position="267"/>
    </location>
</feature>
<keyword evidence="2" id="KW-0560">Oxidoreductase</keyword>
<organism evidence="4 5">
    <name type="scientific">Hyaloscypha bicolor E</name>
    <dbReference type="NCBI Taxonomy" id="1095630"/>
    <lineage>
        <taxon>Eukaryota</taxon>
        <taxon>Fungi</taxon>
        <taxon>Dikarya</taxon>
        <taxon>Ascomycota</taxon>
        <taxon>Pezizomycotina</taxon>
        <taxon>Leotiomycetes</taxon>
        <taxon>Helotiales</taxon>
        <taxon>Hyaloscyphaceae</taxon>
        <taxon>Hyaloscypha</taxon>
        <taxon>Hyaloscypha bicolor</taxon>
    </lineage>
</organism>
<protein>
    <submittedName>
        <fullName evidence="4">NAD(P)-binding protein</fullName>
    </submittedName>
</protein>
<proteinExistence type="inferred from homology"/>
<keyword evidence="5" id="KW-1185">Reference proteome</keyword>
<dbReference type="STRING" id="1095630.A0A2J6T5Q6"/>
<accession>A0A2J6T5Q6</accession>
<comment type="similarity">
    <text evidence="1">Belongs to the 3-beta-HSD family.</text>
</comment>
<dbReference type="GO" id="GO:0016616">
    <property type="term" value="F:oxidoreductase activity, acting on the CH-OH group of donors, NAD or NADP as acceptor"/>
    <property type="evidence" value="ECO:0007669"/>
    <property type="project" value="InterPro"/>
</dbReference>
<dbReference type="GeneID" id="36586275"/>
<dbReference type="InterPro" id="IPR002225">
    <property type="entry name" value="3Beta_OHSteriod_DH/Estase"/>
</dbReference>
<dbReference type="AlphaFoldDB" id="A0A2J6T5Q6"/>
<name>A0A2J6T5Q6_9HELO</name>
<dbReference type="OrthoDB" id="10058185at2759"/>
<dbReference type="InParanoid" id="A0A2J6T5Q6"/>
<dbReference type="InterPro" id="IPR036291">
    <property type="entry name" value="NAD(P)-bd_dom_sf"/>
</dbReference>
<dbReference type="Proteomes" id="UP000235371">
    <property type="component" value="Unassembled WGS sequence"/>
</dbReference>
<sequence>MAIKNLTALITGGCGQIGLAITEYLQSHHPSTKIHILDISTPIKPSPGVIYHIGSITDASVTSSQFSLVKPEIVFHTAGLIPSIAARLGMDEEKDFMNVNLEGTRIVLEEAKKAGAKAFVYTSSADVMKGNSWQDLRGVDEEMPISEVFDNPYGKSKALAESLVLSASSPTFPTTALRAHAVFSAKDTNLLPLMLAAPRNLHLGPGTNLYDFTYAPNLAHAHVLAAINLLTTTSAPRSAAGKAFFITNSESLPFRVFSKLLWTVFDGKEPGKGITVPTNVAVVMVWLSEKIAGWTGKKPVLTTKDLGDSLAERWFDCGRAKEILGYVPQVSIKDALVEAAEEKRRLGKAATAVAEIG</sequence>
<evidence type="ECO:0000313" key="4">
    <source>
        <dbReference type="EMBL" id="PMD58350.1"/>
    </source>
</evidence>
<dbReference type="Gene3D" id="3.40.50.720">
    <property type="entry name" value="NAD(P)-binding Rossmann-like Domain"/>
    <property type="match status" value="1"/>
</dbReference>
<evidence type="ECO:0000259" key="3">
    <source>
        <dbReference type="Pfam" id="PF01073"/>
    </source>
</evidence>
<dbReference type="EMBL" id="KZ613822">
    <property type="protein sequence ID" value="PMD58350.1"/>
    <property type="molecule type" value="Genomic_DNA"/>
</dbReference>
<dbReference type="PANTHER" id="PTHR43245:SF51">
    <property type="entry name" value="SHORT CHAIN DEHYDROGENASE_REDUCTASE FAMILY 42E, MEMBER 2"/>
    <property type="match status" value="1"/>
</dbReference>
<dbReference type="SUPFAM" id="SSF51735">
    <property type="entry name" value="NAD(P)-binding Rossmann-fold domains"/>
    <property type="match status" value="1"/>
</dbReference>
<reference evidence="4 5" key="1">
    <citation type="submission" date="2016-04" db="EMBL/GenBank/DDBJ databases">
        <title>A degradative enzymes factory behind the ericoid mycorrhizal symbiosis.</title>
        <authorList>
            <consortium name="DOE Joint Genome Institute"/>
            <person name="Martino E."/>
            <person name="Morin E."/>
            <person name="Grelet G."/>
            <person name="Kuo A."/>
            <person name="Kohler A."/>
            <person name="Daghino S."/>
            <person name="Barry K."/>
            <person name="Choi C."/>
            <person name="Cichocki N."/>
            <person name="Clum A."/>
            <person name="Copeland A."/>
            <person name="Hainaut M."/>
            <person name="Haridas S."/>
            <person name="Labutti K."/>
            <person name="Lindquist E."/>
            <person name="Lipzen A."/>
            <person name="Khouja H.-R."/>
            <person name="Murat C."/>
            <person name="Ohm R."/>
            <person name="Olson A."/>
            <person name="Spatafora J."/>
            <person name="Veneault-Fourrey C."/>
            <person name="Henrissat B."/>
            <person name="Grigoriev I."/>
            <person name="Martin F."/>
            <person name="Perotto S."/>
        </authorList>
    </citation>
    <scope>NUCLEOTIDE SEQUENCE [LARGE SCALE GENOMIC DNA]</scope>
    <source>
        <strain evidence="4 5">E</strain>
    </source>
</reference>
<dbReference type="RefSeq" id="XP_024735254.1">
    <property type="nucleotide sequence ID" value="XM_024878198.1"/>
</dbReference>
<evidence type="ECO:0000313" key="5">
    <source>
        <dbReference type="Proteomes" id="UP000235371"/>
    </source>
</evidence>
<dbReference type="Pfam" id="PF01073">
    <property type="entry name" value="3Beta_HSD"/>
    <property type="match status" value="1"/>
</dbReference>
<evidence type="ECO:0000256" key="1">
    <source>
        <dbReference type="ARBA" id="ARBA00009219"/>
    </source>
</evidence>